<organism evidence="2 3">
    <name type="scientific">Isoalcanivorax beigongshangi</name>
    <dbReference type="NCBI Taxonomy" id="3238810"/>
    <lineage>
        <taxon>Bacteria</taxon>
        <taxon>Pseudomonadati</taxon>
        <taxon>Pseudomonadota</taxon>
        <taxon>Gammaproteobacteria</taxon>
        <taxon>Oceanospirillales</taxon>
        <taxon>Alcanivoracaceae</taxon>
        <taxon>Isoalcanivorax</taxon>
    </lineage>
</organism>
<dbReference type="InterPro" id="IPR001736">
    <property type="entry name" value="PLipase_D/transphosphatidylase"/>
</dbReference>
<dbReference type="Pfam" id="PF13091">
    <property type="entry name" value="PLDc_2"/>
    <property type="match status" value="1"/>
</dbReference>
<sequence>MAAPRRGSRSRRWLVLLALIYLLGALSSVAWRGAGQNYAGVARPATELQLLTDLTGPDADGERQVQQHIFDAVFALIDQAESLLVLDLFLFNDFQGAVPERQRALAEELTARLIARKLMTPSLQVLLITDPFNTLYGNQRSPFLERLRAAGVQVVITDLTKLADSNPSWSWLWRVCCQWLGNDEGGWLPNPVAPGKVTLRTYLALLNFKANHRKTVVADRDGDWQAIVMSANPHNGSSAHSNIGLQFRGPAALDVLHAELAVARFSAPELTLPTAPDPVPAVAAGAGATVQVVTERAIEDAVLRLLRESGAGDAVQLDMFYLSSRAVVQGLLAAHQRGAALQVLLDPNKDAFGREKNGIPNRPVAAELHAAGIPVRWCNTLGEQCHSKLVMAQRADGRGEALIGSANLTRRNLAGLNLEADVVLRTPAGDATFAALQQLFAERWGNTGAIQYSVDYPVYADERWWPRVLYRVMEGSGWASF</sequence>
<dbReference type="RefSeq" id="WP_369455764.1">
    <property type="nucleotide sequence ID" value="NZ_JBGCUO010000001.1"/>
</dbReference>
<reference evidence="2 3" key="1">
    <citation type="submission" date="2024-07" db="EMBL/GenBank/DDBJ databases">
        <authorList>
            <person name="Ren Q."/>
        </authorList>
    </citation>
    <scope>NUCLEOTIDE SEQUENCE [LARGE SCALE GENOMIC DNA]</scope>
    <source>
        <strain evidence="2 3">REN37</strain>
    </source>
</reference>
<comment type="caution">
    <text evidence="2">The sequence shown here is derived from an EMBL/GenBank/DDBJ whole genome shotgun (WGS) entry which is preliminary data.</text>
</comment>
<dbReference type="CDD" id="cd09129">
    <property type="entry name" value="PLDc_unchar2_1"/>
    <property type="match status" value="1"/>
</dbReference>
<dbReference type="Gene3D" id="3.30.870.10">
    <property type="entry name" value="Endonuclease Chain A"/>
    <property type="match status" value="2"/>
</dbReference>
<dbReference type="SUPFAM" id="SSF56024">
    <property type="entry name" value="Phospholipase D/nuclease"/>
    <property type="match status" value="2"/>
</dbReference>
<dbReference type="EMBL" id="JBGCUO010000001">
    <property type="protein sequence ID" value="MEY1662530.1"/>
    <property type="molecule type" value="Genomic_DNA"/>
</dbReference>
<evidence type="ECO:0000313" key="3">
    <source>
        <dbReference type="Proteomes" id="UP001562065"/>
    </source>
</evidence>
<keyword evidence="3" id="KW-1185">Reference proteome</keyword>
<dbReference type="PROSITE" id="PS50035">
    <property type="entry name" value="PLD"/>
    <property type="match status" value="1"/>
</dbReference>
<protein>
    <submittedName>
        <fullName evidence="2">Phospholipase D-like domain-containing protein</fullName>
    </submittedName>
</protein>
<accession>A0ABV4AIQ3</accession>
<gene>
    <name evidence="2" type="ORF">AB5I84_10265</name>
</gene>
<name>A0ABV4AIQ3_9GAMM</name>
<feature type="domain" description="PLD phosphodiesterase" evidence="1">
    <location>
        <begin position="386"/>
        <end position="412"/>
    </location>
</feature>
<dbReference type="Proteomes" id="UP001562065">
    <property type="component" value="Unassembled WGS sequence"/>
</dbReference>
<evidence type="ECO:0000259" key="1">
    <source>
        <dbReference type="PROSITE" id="PS50035"/>
    </source>
</evidence>
<evidence type="ECO:0000313" key="2">
    <source>
        <dbReference type="EMBL" id="MEY1662530.1"/>
    </source>
</evidence>
<proteinExistence type="predicted"/>
<dbReference type="InterPro" id="IPR025202">
    <property type="entry name" value="PLD-like_dom"/>
</dbReference>